<protein>
    <submittedName>
        <fullName evidence="1">Uncharacterized protein</fullName>
    </submittedName>
</protein>
<gene>
    <name evidence="1" type="ORF">HHS34_007605</name>
</gene>
<keyword evidence="2" id="KW-1185">Reference proteome</keyword>
<accession>A0ACD5HCG2</accession>
<proteinExistence type="predicted"/>
<name>A0ACD5HCG2_9PROT</name>
<reference evidence="1 2" key="1">
    <citation type="journal article" date="2021" name="ISME J.">
        <title>Genomic evolution of the class Acidithiobacillia: deep-branching Proteobacteria living in extreme acidic conditions.</title>
        <authorList>
            <person name="Moya-Beltran A."/>
            <person name="Beard S."/>
            <person name="Rojas-Villalobos C."/>
            <person name="Issotta F."/>
            <person name="Gallardo Y."/>
            <person name="Ulloa R."/>
            <person name="Giaveno A."/>
            <person name="Degli Esposti M."/>
            <person name="Johnson D.B."/>
            <person name="Quatrini R."/>
        </authorList>
    </citation>
    <scope>NUCLEOTIDE SEQUENCE [LARGE SCALE GENOMIC DNA]</scope>
    <source>
        <strain evidence="1 2">GG1-14</strain>
    </source>
</reference>
<evidence type="ECO:0000313" key="1">
    <source>
        <dbReference type="EMBL" id="XRI72322.1"/>
    </source>
</evidence>
<organism evidence="1 2">
    <name type="scientific">Acidithiobacillus montserratensis</name>
    <dbReference type="NCBI Taxonomy" id="2729135"/>
    <lineage>
        <taxon>Bacteria</taxon>
        <taxon>Pseudomonadati</taxon>
        <taxon>Pseudomonadota</taxon>
        <taxon>Acidithiobacillia</taxon>
        <taxon>Acidithiobacillales</taxon>
        <taxon>Acidithiobacillaceae</taxon>
        <taxon>Acidithiobacillus</taxon>
    </lineage>
</organism>
<evidence type="ECO:0000313" key="2">
    <source>
        <dbReference type="Proteomes" id="UP001195965"/>
    </source>
</evidence>
<dbReference type="EMBL" id="CP127526">
    <property type="protein sequence ID" value="XRI72322.1"/>
    <property type="molecule type" value="Genomic_DNA"/>
</dbReference>
<dbReference type="Proteomes" id="UP001195965">
    <property type="component" value="Chromosome"/>
</dbReference>
<sequence>MNALVAREAKLKLARFGPVCGLFYAGDTQELLSILVYKHLLT</sequence>